<dbReference type="Pfam" id="PF02230">
    <property type="entry name" value="Abhydrolase_2"/>
    <property type="match status" value="1"/>
</dbReference>
<evidence type="ECO:0000313" key="5">
    <source>
        <dbReference type="Proteomes" id="UP001190700"/>
    </source>
</evidence>
<dbReference type="GO" id="GO:0008474">
    <property type="term" value="F:palmitoyl-(protein) hydrolase activity"/>
    <property type="evidence" value="ECO:0007669"/>
    <property type="project" value="TreeGrafter"/>
</dbReference>
<evidence type="ECO:0000256" key="2">
    <source>
        <dbReference type="ARBA" id="ARBA00022801"/>
    </source>
</evidence>
<dbReference type="Proteomes" id="UP001190700">
    <property type="component" value="Unassembled WGS sequence"/>
</dbReference>
<dbReference type="GO" id="GO:0052689">
    <property type="term" value="F:carboxylic ester hydrolase activity"/>
    <property type="evidence" value="ECO:0007669"/>
    <property type="project" value="TreeGrafter"/>
</dbReference>
<reference evidence="4 5" key="1">
    <citation type="journal article" date="2015" name="Genome Biol. Evol.">
        <title>Comparative Genomics of a Bacterivorous Green Alga Reveals Evolutionary Causalities and Consequences of Phago-Mixotrophic Mode of Nutrition.</title>
        <authorList>
            <person name="Burns J.A."/>
            <person name="Paasch A."/>
            <person name="Narechania A."/>
            <person name="Kim E."/>
        </authorList>
    </citation>
    <scope>NUCLEOTIDE SEQUENCE [LARGE SCALE GENOMIC DNA]</scope>
    <source>
        <strain evidence="4 5">PLY_AMNH</strain>
    </source>
</reference>
<accession>A0AAE0EZX3</accession>
<dbReference type="InterPro" id="IPR003140">
    <property type="entry name" value="PLipase/COase/thioEstase"/>
</dbReference>
<dbReference type="Gene3D" id="3.40.50.1820">
    <property type="entry name" value="alpha/beta hydrolase"/>
    <property type="match status" value="1"/>
</dbReference>
<proteinExistence type="inferred from homology"/>
<protein>
    <recommendedName>
        <fullName evidence="3">Phospholipase/carboxylesterase/thioesterase domain-containing protein</fullName>
    </recommendedName>
</protein>
<dbReference type="PANTHER" id="PTHR10655">
    <property type="entry name" value="LYSOPHOSPHOLIPASE-RELATED"/>
    <property type="match status" value="1"/>
</dbReference>
<dbReference type="PANTHER" id="PTHR10655:SF17">
    <property type="entry name" value="LYSOPHOSPHOLIPASE-LIKE PROTEIN 1"/>
    <property type="match status" value="1"/>
</dbReference>
<organism evidence="4 5">
    <name type="scientific">Cymbomonas tetramitiformis</name>
    <dbReference type="NCBI Taxonomy" id="36881"/>
    <lineage>
        <taxon>Eukaryota</taxon>
        <taxon>Viridiplantae</taxon>
        <taxon>Chlorophyta</taxon>
        <taxon>Pyramimonadophyceae</taxon>
        <taxon>Pyramimonadales</taxon>
        <taxon>Pyramimonadaceae</taxon>
        <taxon>Cymbomonas</taxon>
    </lineage>
</organism>
<dbReference type="GO" id="GO:0005737">
    <property type="term" value="C:cytoplasm"/>
    <property type="evidence" value="ECO:0007669"/>
    <property type="project" value="TreeGrafter"/>
</dbReference>
<keyword evidence="2" id="KW-0378">Hydrolase</keyword>
<feature type="domain" description="Phospholipase/carboxylesterase/thioesterase" evidence="3">
    <location>
        <begin position="4"/>
        <end position="214"/>
    </location>
</feature>
<name>A0AAE0EZX3_9CHLO</name>
<gene>
    <name evidence="4" type="ORF">CYMTET_44108</name>
</gene>
<dbReference type="EMBL" id="LGRX02029897">
    <property type="protein sequence ID" value="KAK3246354.1"/>
    <property type="molecule type" value="Genomic_DNA"/>
</dbReference>
<dbReference type="SUPFAM" id="SSF53474">
    <property type="entry name" value="alpha/beta-Hydrolases"/>
    <property type="match status" value="1"/>
</dbReference>
<comment type="caution">
    <text evidence="4">The sequence shown here is derived from an EMBL/GenBank/DDBJ whole genome shotgun (WGS) entry which is preliminary data.</text>
</comment>
<dbReference type="InterPro" id="IPR050565">
    <property type="entry name" value="LYPA1-2/EST-like"/>
</dbReference>
<dbReference type="AlphaFoldDB" id="A0AAE0EZX3"/>
<sequence>MSSRDSHKTGVVIWLHGLGDTGAGWSDLEHSIGPRLPHIKWVFPDAPMQPVSCNWGMVMPSWFDLPAIPIDPESPENAPDYQAAVSKVHKIVQKEMKDAGVPSHRVMIGGFSQGGALSTQVALSFPEKLAAGVNFSGWLVAENEIKERMSEANSKTPLMWCHGESDPTVRFSNYKTGIEHLTKIGVSVQGHTFPGMGHSACEEEMKLLREFIREQIPPM</sequence>
<evidence type="ECO:0000259" key="3">
    <source>
        <dbReference type="Pfam" id="PF02230"/>
    </source>
</evidence>
<keyword evidence="5" id="KW-1185">Reference proteome</keyword>
<evidence type="ECO:0000313" key="4">
    <source>
        <dbReference type="EMBL" id="KAK3246354.1"/>
    </source>
</evidence>
<comment type="similarity">
    <text evidence="1">Belongs to the AB hydrolase superfamily. AB hydrolase 2 family.</text>
</comment>
<evidence type="ECO:0000256" key="1">
    <source>
        <dbReference type="ARBA" id="ARBA00006499"/>
    </source>
</evidence>
<dbReference type="InterPro" id="IPR029058">
    <property type="entry name" value="AB_hydrolase_fold"/>
</dbReference>